<dbReference type="SUPFAM" id="SSF82771">
    <property type="entry name" value="GIY-YIG endonuclease"/>
    <property type="match status" value="1"/>
</dbReference>
<dbReference type="InterPro" id="IPR035901">
    <property type="entry name" value="GIY-YIG_endonuc_sf"/>
</dbReference>
<accession>A0A930GTP3</accession>
<dbReference type="AlphaFoldDB" id="A0A930GTP3"/>
<name>A0A930GTP3_NEISI</name>
<dbReference type="PROSITE" id="PS50164">
    <property type="entry name" value="GIY_YIG"/>
    <property type="match status" value="1"/>
</dbReference>
<dbReference type="Pfam" id="PF01541">
    <property type="entry name" value="GIY-YIG"/>
    <property type="match status" value="1"/>
</dbReference>
<evidence type="ECO:0000313" key="2">
    <source>
        <dbReference type="EMBL" id="MBF1265706.1"/>
    </source>
</evidence>
<dbReference type="Pfam" id="PF14267">
    <property type="entry name" value="DUF4357"/>
    <property type="match status" value="1"/>
</dbReference>
<reference evidence="2" key="1">
    <citation type="submission" date="2020-04" db="EMBL/GenBank/DDBJ databases">
        <title>Deep metagenomics examines the oral microbiome during advanced dental caries in children, revealing novel taxa and co-occurrences with host molecules.</title>
        <authorList>
            <person name="Baker J.L."/>
            <person name="Morton J.T."/>
            <person name="Dinis M."/>
            <person name="Alvarez R."/>
            <person name="Tran N.C."/>
            <person name="Knight R."/>
            <person name="Edlund A."/>
        </authorList>
    </citation>
    <scope>NUCLEOTIDE SEQUENCE</scope>
    <source>
        <strain evidence="2">JCVI_32_bin.62</strain>
    </source>
</reference>
<feature type="domain" description="GIY-YIG" evidence="1">
    <location>
        <begin position="5"/>
        <end position="77"/>
    </location>
</feature>
<evidence type="ECO:0000313" key="3">
    <source>
        <dbReference type="Proteomes" id="UP000780345"/>
    </source>
</evidence>
<dbReference type="InterPro" id="IPR000305">
    <property type="entry name" value="GIY-YIG_endonuc"/>
</dbReference>
<sequence length="263" mass="30703">MEESGKMGIYLLADNHKLYVGQTTELRNRLKQHDKGKTFWEKAFAVVLNNEFCTRDHLDCLERMTIEQAQLAQRLELENGNEGNRQNHLHDSIRSDCENIFDEIDTLLAVLNQDFFEKASEQKNHVSLEITHPVERIVPEENQIERSSESNEEIFYCRNAKQGIEARGKYRKDGFLLLRSSTLRLDHTPFMEQKTRLPAWKKKMIEEGVLKEQDGLLVLMDDCFIKGRPSASSDWILGKPSNGWMEWKNAEGKTLDELYRKNK</sequence>
<proteinExistence type="predicted"/>
<organism evidence="2 3">
    <name type="scientific">Neisseria sicca</name>
    <dbReference type="NCBI Taxonomy" id="490"/>
    <lineage>
        <taxon>Bacteria</taxon>
        <taxon>Pseudomonadati</taxon>
        <taxon>Pseudomonadota</taxon>
        <taxon>Betaproteobacteria</taxon>
        <taxon>Neisseriales</taxon>
        <taxon>Neisseriaceae</taxon>
        <taxon>Neisseria</taxon>
    </lineage>
</organism>
<comment type="caution">
    <text evidence="2">The sequence shown here is derived from an EMBL/GenBank/DDBJ whole genome shotgun (WGS) entry which is preliminary data.</text>
</comment>
<dbReference type="EMBL" id="JABZQQ010000076">
    <property type="protein sequence ID" value="MBF1265706.1"/>
    <property type="molecule type" value="Genomic_DNA"/>
</dbReference>
<protein>
    <submittedName>
        <fullName evidence="2">GIY-YIG nuclease family protein</fullName>
    </submittedName>
</protein>
<gene>
    <name evidence="2" type="ORF">HXM80_08570</name>
</gene>
<dbReference type="Proteomes" id="UP000780345">
    <property type="component" value="Unassembled WGS sequence"/>
</dbReference>
<evidence type="ECO:0000259" key="1">
    <source>
        <dbReference type="PROSITE" id="PS50164"/>
    </source>
</evidence>
<dbReference type="Gene3D" id="3.40.1440.10">
    <property type="entry name" value="GIY-YIG endonuclease"/>
    <property type="match status" value="1"/>
</dbReference>
<dbReference type="InterPro" id="IPR025579">
    <property type="entry name" value="DUF4357"/>
</dbReference>
<dbReference type="CDD" id="cd10447">
    <property type="entry name" value="GIY-YIG_unchar_2"/>
    <property type="match status" value="1"/>
</dbReference>